<proteinExistence type="inferred from homology"/>
<comment type="caution">
    <text evidence="3">The sequence shown here is derived from an EMBL/GenBank/DDBJ whole genome shotgun (WGS) entry which is preliminary data.</text>
</comment>
<dbReference type="CDD" id="cd07814">
    <property type="entry name" value="SRPBCC_CalC_Aha1-like"/>
    <property type="match status" value="1"/>
</dbReference>
<dbReference type="InterPro" id="IPR023393">
    <property type="entry name" value="START-like_dom_sf"/>
</dbReference>
<sequence length="165" mass="18633">METQTTDLVINRVFDAPRELVWKAWSEAERLAQWWGPKDSRIQICRLEFRRDGVFHYSMKMPDGSARWGKFVYHEISPVERLVFVNSFADESGNIVRAPFSPTFPLEVQNTVTLTESGTQTTLTLRGAPINATEAERATFQSMHASMQQGFGGALDQLATYLATA</sequence>
<organism evidence="3 4">
    <name type="scientific">Abditibacterium utsteinense</name>
    <dbReference type="NCBI Taxonomy" id="1960156"/>
    <lineage>
        <taxon>Bacteria</taxon>
        <taxon>Pseudomonadati</taxon>
        <taxon>Abditibacteriota</taxon>
        <taxon>Abditibacteriia</taxon>
        <taxon>Abditibacteriales</taxon>
        <taxon>Abditibacteriaceae</taxon>
        <taxon>Abditibacterium</taxon>
    </lineage>
</organism>
<evidence type="ECO:0000313" key="3">
    <source>
        <dbReference type="EMBL" id="PQV64134.1"/>
    </source>
</evidence>
<dbReference type="EMBL" id="NIGF01000007">
    <property type="protein sequence ID" value="PQV64134.1"/>
    <property type="molecule type" value="Genomic_DNA"/>
</dbReference>
<gene>
    <name evidence="3" type="ORF">B1R32_107160</name>
</gene>
<dbReference type="SUPFAM" id="SSF55961">
    <property type="entry name" value="Bet v1-like"/>
    <property type="match status" value="1"/>
</dbReference>
<comment type="similarity">
    <text evidence="1">Belongs to the AHA1 family.</text>
</comment>
<dbReference type="InParanoid" id="A0A2S8STK4"/>
<evidence type="ECO:0000259" key="2">
    <source>
        <dbReference type="Pfam" id="PF08327"/>
    </source>
</evidence>
<feature type="domain" description="Activator of Hsp90 ATPase homologue 1/2-like C-terminal" evidence="2">
    <location>
        <begin position="15"/>
        <end position="162"/>
    </location>
</feature>
<dbReference type="RefSeq" id="WP_105483597.1">
    <property type="nucleotide sequence ID" value="NZ_NIGF01000007.1"/>
</dbReference>
<keyword evidence="4" id="KW-1185">Reference proteome</keyword>
<reference evidence="3 4" key="1">
    <citation type="journal article" date="2018" name="Syst. Appl. Microbiol.">
        <title>Abditibacterium utsteinense sp. nov., the first cultivated member of candidate phylum FBP, isolated from ice-free Antarctic soil samples.</title>
        <authorList>
            <person name="Tahon G."/>
            <person name="Tytgat B."/>
            <person name="Lebbe L."/>
            <person name="Carlier A."/>
            <person name="Willems A."/>
        </authorList>
    </citation>
    <scope>NUCLEOTIDE SEQUENCE [LARGE SCALE GENOMIC DNA]</scope>
    <source>
        <strain evidence="3 4">LMG 29911</strain>
    </source>
</reference>
<evidence type="ECO:0000256" key="1">
    <source>
        <dbReference type="ARBA" id="ARBA00006817"/>
    </source>
</evidence>
<dbReference type="InterPro" id="IPR013538">
    <property type="entry name" value="ASHA1/2-like_C"/>
</dbReference>
<dbReference type="Gene3D" id="3.30.530.20">
    <property type="match status" value="1"/>
</dbReference>
<protein>
    <submittedName>
        <fullName evidence="3">Putative conserved protein YndB, AHSA1/START domain</fullName>
    </submittedName>
</protein>
<evidence type="ECO:0000313" key="4">
    <source>
        <dbReference type="Proteomes" id="UP000237684"/>
    </source>
</evidence>
<dbReference type="AlphaFoldDB" id="A0A2S8STK4"/>
<dbReference type="Pfam" id="PF08327">
    <property type="entry name" value="AHSA1"/>
    <property type="match status" value="1"/>
</dbReference>
<dbReference type="OrthoDB" id="118413at2"/>
<accession>A0A2S8STK4</accession>
<dbReference type="Proteomes" id="UP000237684">
    <property type="component" value="Unassembled WGS sequence"/>
</dbReference>
<name>A0A2S8STK4_9BACT</name>